<gene>
    <name evidence="1" type="ORF">PYCCODRAFT_454393</name>
</gene>
<dbReference type="Proteomes" id="UP000193067">
    <property type="component" value="Unassembled WGS sequence"/>
</dbReference>
<protein>
    <submittedName>
        <fullName evidence="1">Uncharacterized protein</fullName>
    </submittedName>
</protein>
<keyword evidence="2" id="KW-1185">Reference proteome</keyword>
<dbReference type="EMBL" id="KZ084108">
    <property type="protein sequence ID" value="OSD01891.1"/>
    <property type="molecule type" value="Genomic_DNA"/>
</dbReference>
<organism evidence="1 2">
    <name type="scientific">Trametes coccinea (strain BRFM310)</name>
    <name type="common">Pycnoporus coccineus</name>
    <dbReference type="NCBI Taxonomy" id="1353009"/>
    <lineage>
        <taxon>Eukaryota</taxon>
        <taxon>Fungi</taxon>
        <taxon>Dikarya</taxon>
        <taxon>Basidiomycota</taxon>
        <taxon>Agaricomycotina</taxon>
        <taxon>Agaricomycetes</taxon>
        <taxon>Polyporales</taxon>
        <taxon>Polyporaceae</taxon>
        <taxon>Trametes</taxon>
    </lineage>
</organism>
<sequence>MTAASSLLYPVEAGPYLAVNHMICFSYDESDAQALTSRCAHKQPRRKKVGNPRPSSCTVTECHRRDTVSRTSGVRTSCIRIQVRYAAMPTSDGKTHDQRLDAVTCILCRTRTQNRSTAWRGEAPSSLMPSLLGRTPAGLQEDAQLEPAESAH</sequence>
<dbReference type="AlphaFoldDB" id="A0A1Y2INR8"/>
<proteinExistence type="predicted"/>
<accession>A0A1Y2INR8</accession>
<evidence type="ECO:0000313" key="1">
    <source>
        <dbReference type="EMBL" id="OSD01891.1"/>
    </source>
</evidence>
<reference evidence="1 2" key="1">
    <citation type="journal article" date="2015" name="Biotechnol. Biofuels">
        <title>Enhanced degradation of softwood versus hardwood by the white-rot fungus Pycnoporus coccineus.</title>
        <authorList>
            <person name="Couturier M."/>
            <person name="Navarro D."/>
            <person name="Chevret D."/>
            <person name="Henrissat B."/>
            <person name="Piumi F."/>
            <person name="Ruiz-Duenas F.J."/>
            <person name="Martinez A.T."/>
            <person name="Grigoriev I.V."/>
            <person name="Riley R."/>
            <person name="Lipzen A."/>
            <person name="Berrin J.G."/>
            <person name="Master E.R."/>
            <person name="Rosso M.N."/>
        </authorList>
    </citation>
    <scope>NUCLEOTIDE SEQUENCE [LARGE SCALE GENOMIC DNA]</scope>
    <source>
        <strain evidence="1 2">BRFM310</strain>
    </source>
</reference>
<evidence type="ECO:0000313" key="2">
    <source>
        <dbReference type="Proteomes" id="UP000193067"/>
    </source>
</evidence>
<name>A0A1Y2INR8_TRAC3</name>